<comment type="caution">
    <text evidence="2">The sequence shown here is derived from an EMBL/GenBank/DDBJ whole genome shotgun (WGS) entry which is preliminary data.</text>
</comment>
<dbReference type="EMBL" id="QGKW02001940">
    <property type="protein sequence ID" value="KAF2557770.1"/>
    <property type="molecule type" value="Genomic_DNA"/>
</dbReference>
<gene>
    <name evidence="2" type="ORF">F2Q68_00015135</name>
</gene>
<accession>A0A8S9HKZ7</accession>
<feature type="region of interest" description="Disordered" evidence="1">
    <location>
        <begin position="40"/>
        <end position="64"/>
    </location>
</feature>
<evidence type="ECO:0000313" key="2">
    <source>
        <dbReference type="EMBL" id="KAF2557770.1"/>
    </source>
</evidence>
<dbReference type="AlphaFoldDB" id="A0A8S9HKZ7"/>
<evidence type="ECO:0000313" key="3">
    <source>
        <dbReference type="Proteomes" id="UP000712281"/>
    </source>
</evidence>
<sequence>MHCGSHGGGDSGYWSEGCGGYGYEGGGYSSGGGGYSIRGGGGGYSGGKRHESEGETDGGRYGRGSGGCVIMDTKVLDMEVAAVMAVDTPVEGVVVMDT</sequence>
<evidence type="ECO:0000256" key="1">
    <source>
        <dbReference type="SAM" id="MobiDB-lite"/>
    </source>
</evidence>
<feature type="compositionally biased region" description="Basic and acidic residues" evidence="1">
    <location>
        <begin position="48"/>
        <end position="60"/>
    </location>
</feature>
<proteinExistence type="predicted"/>
<dbReference type="Proteomes" id="UP000712281">
    <property type="component" value="Unassembled WGS sequence"/>
</dbReference>
<name>A0A8S9HKZ7_BRACR</name>
<organism evidence="2 3">
    <name type="scientific">Brassica cretica</name>
    <name type="common">Mustard</name>
    <dbReference type="NCBI Taxonomy" id="69181"/>
    <lineage>
        <taxon>Eukaryota</taxon>
        <taxon>Viridiplantae</taxon>
        <taxon>Streptophyta</taxon>
        <taxon>Embryophyta</taxon>
        <taxon>Tracheophyta</taxon>
        <taxon>Spermatophyta</taxon>
        <taxon>Magnoliopsida</taxon>
        <taxon>eudicotyledons</taxon>
        <taxon>Gunneridae</taxon>
        <taxon>Pentapetalae</taxon>
        <taxon>rosids</taxon>
        <taxon>malvids</taxon>
        <taxon>Brassicales</taxon>
        <taxon>Brassicaceae</taxon>
        <taxon>Brassiceae</taxon>
        <taxon>Brassica</taxon>
    </lineage>
</organism>
<protein>
    <submittedName>
        <fullName evidence="2">Uncharacterized protein</fullName>
    </submittedName>
</protein>
<reference evidence="2" key="1">
    <citation type="submission" date="2019-12" db="EMBL/GenBank/DDBJ databases">
        <title>Genome sequencing and annotation of Brassica cretica.</title>
        <authorList>
            <person name="Studholme D.J."/>
            <person name="Sarris P.F."/>
        </authorList>
    </citation>
    <scope>NUCLEOTIDE SEQUENCE</scope>
    <source>
        <strain evidence="2">PFS-001/15</strain>
        <tissue evidence="2">Leaf</tissue>
    </source>
</reference>